<reference evidence="2" key="1">
    <citation type="journal article" date="2020" name="BMC Genomics">
        <title>Correction to: Identification and distribution of gene clusters required for synthesis of sphingolipid metabolism inhibitors in diverse species of the filamentous fungus Fusarium.</title>
        <authorList>
            <person name="Kim H.S."/>
            <person name="Lohmar J.M."/>
            <person name="Busman M."/>
            <person name="Brown D.W."/>
            <person name="Naumann T.A."/>
            <person name="Divon H.H."/>
            <person name="Lysoe E."/>
            <person name="Uhlig S."/>
            <person name="Proctor R.H."/>
        </authorList>
    </citation>
    <scope>NUCLEOTIDE SEQUENCE</scope>
    <source>
        <strain evidence="2">NRRL 22465</strain>
    </source>
</reference>
<dbReference type="EMBL" id="JABEYC010000458">
    <property type="protein sequence ID" value="KAF4977137.1"/>
    <property type="molecule type" value="Genomic_DNA"/>
</dbReference>
<feature type="compositionally biased region" description="Polar residues" evidence="1">
    <location>
        <begin position="73"/>
        <end position="82"/>
    </location>
</feature>
<evidence type="ECO:0000256" key="1">
    <source>
        <dbReference type="SAM" id="MobiDB-lite"/>
    </source>
</evidence>
<accession>A0A8H4UIK5</accession>
<name>A0A8H4UIK5_9HYPO</name>
<sequence length="82" mass="8696">MTGNAQQHKTTRDKRDADHDMIDERKMSVSDHAIHASPVRGCFSSGIANGKARINIGDTDSDKLQAVEPPSSGDGNCSLGTS</sequence>
<organism evidence="2 3">
    <name type="scientific">Fusarium zealandicum</name>
    <dbReference type="NCBI Taxonomy" id="1053134"/>
    <lineage>
        <taxon>Eukaryota</taxon>
        <taxon>Fungi</taxon>
        <taxon>Dikarya</taxon>
        <taxon>Ascomycota</taxon>
        <taxon>Pezizomycotina</taxon>
        <taxon>Sordariomycetes</taxon>
        <taxon>Hypocreomycetidae</taxon>
        <taxon>Hypocreales</taxon>
        <taxon>Nectriaceae</taxon>
        <taxon>Fusarium</taxon>
        <taxon>Fusarium staphyleae species complex</taxon>
    </lineage>
</organism>
<keyword evidence="3" id="KW-1185">Reference proteome</keyword>
<dbReference type="Proteomes" id="UP000635477">
    <property type="component" value="Unassembled WGS sequence"/>
</dbReference>
<feature type="region of interest" description="Disordered" evidence="1">
    <location>
        <begin position="52"/>
        <end position="82"/>
    </location>
</feature>
<gene>
    <name evidence="2" type="ORF">FZEAL_6295</name>
</gene>
<comment type="caution">
    <text evidence="2">The sequence shown here is derived from an EMBL/GenBank/DDBJ whole genome shotgun (WGS) entry which is preliminary data.</text>
</comment>
<protein>
    <submittedName>
        <fullName evidence="2">Uncharacterized protein</fullName>
    </submittedName>
</protein>
<evidence type="ECO:0000313" key="3">
    <source>
        <dbReference type="Proteomes" id="UP000635477"/>
    </source>
</evidence>
<evidence type="ECO:0000313" key="2">
    <source>
        <dbReference type="EMBL" id="KAF4977137.1"/>
    </source>
</evidence>
<dbReference type="AlphaFoldDB" id="A0A8H4UIK5"/>
<feature type="compositionally biased region" description="Basic and acidic residues" evidence="1">
    <location>
        <begin position="13"/>
        <end position="23"/>
    </location>
</feature>
<proteinExistence type="predicted"/>
<feature type="region of interest" description="Disordered" evidence="1">
    <location>
        <begin position="1"/>
        <end position="23"/>
    </location>
</feature>
<reference evidence="2" key="2">
    <citation type="submission" date="2020-05" db="EMBL/GenBank/DDBJ databases">
        <authorList>
            <person name="Kim H.-S."/>
            <person name="Proctor R.H."/>
            <person name="Brown D.W."/>
        </authorList>
    </citation>
    <scope>NUCLEOTIDE SEQUENCE</scope>
    <source>
        <strain evidence="2">NRRL 22465</strain>
    </source>
</reference>